<name>A0A2M6UNC7_9BRAD</name>
<sequence length="70" mass="7935">MAHFTVRFLKDVLGDQGQPCEACQRIIDVDARDADEAAALAARQFCEFRDIRDWSLHADRIDVQPADFPS</sequence>
<keyword evidence="2" id="KW-1185">Reference proteome</keyword>
<dbReference type="EMBL" id="LFJC01000003">
    <property type="protein sequence ID" value="PIT06103.1"/>
    <property type="molecule type" value="Genomic_DNA"/>
</dbReference>
<dbReference type="AlphaFoldDB" id="A0A2M6UNC7"/>
<evidence type="ECO:0000313" key="2">
    <source>
        <dbReference type="Proteomes" id="UP000228930"/>
    </source>
</evidence>
<dbReference type="RefSeq" id="WP_100181156.1">
    <property type="nucleotide sequence ID" value="NZ_LFJC01000003.1"/>
</dbReference>
<protein>
    <submittedName>
        <fullName evidence="1">Uncharacterized protein</fullName>
    </submittedName>
</protein>
<comment type="caution">
    <text evidence="1">The sequence shown here is derived from an EMBL/GenBank/DDBJ whole genome shotgun (WGS) entry which is preliminary data.</text>
</comment>
<organism evidence="1 2">
    <name type="scientific">Bradyrhizobium nitroreducens</name>
    <dbReference type="NCBI Taxonomy" id="709803"/>
    <lineage>
        <taxon>Bacteria</taxon>
        <taxon>Pseudomonadati</taxon>
        <taxon>Pseudomonadota</taxon>
        <taxon>Alphaproteobacteria</taxon>
        <taxon>Hyphomicrobiales</taxon>
        <taxon>Nitrobacteraceae</taxon>
        <taxon>Bradyrhizobium</taxon>
    </lineage>
</organism>
<proteinExistence type="predicted"/>
<evidence type="ECO:0000313" key="1">
    <source>
        <dbReference type="EMBL" id="PIT06103.1"/>
    </source>
</evidence>
<reference evidence="1 2" key="1">
    <citation type="submission" date="2015-06" db="EMBL/GenBank/DDBJ databases">
        <title>Comparative genome analysis of nirS-carrying Bradyrhizobium sp. strains.</title>
        <authorList>
            <person name="Ishii S."/>
            <person name="Jang J."/>
            <person name="Nishizawa T."/>
            <person name="Senoo K."/>
        </authorList>
    </citation>
    <scope>NUCLEOTIDE SEQUENCE [LARGE SCALE GENOMIC DNA]</scope>
    <source>
        <strain evidence="1 2">TSA1</strain>
    </source>
</reference>
<gene>
    <name evidence="1" type="ORF">TSA1_15715</name>
</gene>
<accession>A0A2M6UNC7</accession>
<dbReference type="Proteomes" id="UP000228930">
    <property type="component" value="Unassembled WGS sequence"/>
</dbReference>